<feature type="transmembrane region" description="Helical" evidence="6">
    <location>
        <begin position="7"/>
        <end position="26"/>
    </location>
</feature>
<feature type="transmembrane region" description="Helical" evidence="6">
    <location>
        <begin position="217"/>
        <end position="238"/>
    </location>
</feature>
<keyword evidence="4 6" id="KW-1133">Transmembrane helix</keyword>
<feature type="transmembrane region" description="Helical" evidence="6">
    <location>
        <begin position="182"/>
        <end position="205"/>
    </location>
</feature>
<evidence type="ECO:0000313" key="8">
    <source>
        <dbReference type="EMBL" id="QEC57099.1"/>
    </source>
</evidence>
<keyword evidence="9" id="KW-1185">Reference proteome</keyword>
<evidence type="ECO:0000256" key="1">
    <source>
        <dbReference type="ARBA" id="ARBA00004141"/>
    </source>
</evidence>
<feature type="transmembrane region" description="Helical" evidence="6">
    <location>
        <begin position="66"/>
        <end position="89"/>
    </location>
</feature>
<feature type="transmembrane region" description="Helical" evidence="6">
    <location>
        <begin position="250"/>
        <end position="267"/>
    </location>
</feature>
<dbReference type="GO" id="GO:0016020">
    <property type="term" value="C:membrane"/>
    <property type="evidence" value="ECO:0007669"/>
    <property type="project" value="UniProtKB-SubCell"/>
</dbReference>
<evidence type="ECO:0000256" key="4">
    <source>
        <dbReference type="ARBA" id="ARBA00022989"/>
    </source>
</evidence>
<proteinExistence type="inferred from homology"/>
<dbReference type="PANTHER" id="PTHR32322:SF2">
    <property type="entry name" value="EAMA DOMAIN-CONTAINING PROTEIN"/>
    <property type="match status" value="1"/>
</dbReference>
<dbReference type="RefSeq" id="WP_146789037.1">
    <property type="nucleotide sequence ID" value="NZ_BAABIO010000003.1"/>
</dbReference>
<gene>
    <name evidence="8" type="ORF">FSB75_14705</name>
</gene>
<feature type="domain" description="EamA" evidence="7">
    <location>
        <begin position="7"/>
        <end position="140"/>
    </location>
</feature>
<keyword evidence="5 6" id="KW-0472">Membrane</keyword>
<comment type="similarity">
    <text evidence="2">Belongs to the EamA transporter family.</text>
</comment>
<name>A0A5B8ULQ4_9BACT</name>
<keyword evidence="3 6" id="KW-0812">Transmembrane</keyword>
<dbReference type="Pfam" id="PF00892">
    <property type="entry name" value="EamA"/>
    <property type="match status" value="2"/>
</dbReference>
<accession>A0A5B8ULQ4</accession>
<evidence type="ECO:0000256" key="3">
    <source>
        <dbReference type="ARBA" id="ARBA00022692"/>
    </source>
</evidence>
<feature type="transmembrane region" description="Helical" evidence="6">
    <location>
        <begin position="32"/>
        <end position="54"/>
    </location>
</feature>
<evidence type="ECO:0000256" key="6">
    <source>
        <dbReference type="SAM" id="Phobius"/>
    </source>
</evidence>
<evidence type="ECO:0000256" key="5">
    <source>
        <dbReference type="ARBA" id="ARBA00023136"/>
    </source>
</evidence>
<evidence type="ECO:0000256" key="2">
    <source>
        <dbReference type="ARBA" id="ARBA00007362"/>
    </source>
</evidence>
<organism evidence="8 9">
    <name type="scientific">Flavisolibacter ginsenosidimutans</name>
    <dbReference type="NCBI Taxonomy" id="661481"/>
    <lineage>
        <taxon>Bacteria</taxon>
        <taxon>Pseudomonadati</taxon>
        <taxon>Bacteroidota</taxon>
        <taxon>Chitinophagia</taxon>
        <taxon>Chitinophagales</taxon>
        <taxon>Chitinophagaceae</taxon>
        <taxon>Flavisolibacter</taxon>
    </lineage>
</organism>
<protein>
    <submittedName>
        <fullName evidence="8">EamA family transporter</fullName>
    </submittedName>
</protein>
<reference evidence="8 9" key="1">
    <citation type="journal article" date="2015" name="Int. J. Syst. Evol. Microbiol.">
        <title>Flavisolibacter ginsenosidimutans sp. nov., with ginsenoside-converting activity isolated from soil used for cultivating ginseng.</title>
        <authorList>
            <person name="Zhao Y."/>
            <person name="Liu Q."/>
            <person name="Kang M.S."/>
            <person name="Jin F."/>
            <person name="Yu H."/>
            <person name="Im W.T."/>
        </authorList>
    </citation>
    <scope>NUCLEOTIDE SEQUENCE [LARGE SCALE GENOMIC DNA]</scope>
    <source>
        <strain evidence="8 9">Gsoil 636</strain>
    </source>
</reference>
<dbReference type="EMBL" id="CP042433">
    <property type="protein sequence ID" value="QEC57099.1"/>
    <property type="molecule type" value="Genomic_DNA"/>
</dbReference>
<dbReference type="AlphaFoldDB" id="A0A5B8ULQ4"/>
<dbReference type="PANTHER" id="PTHR32322">
    <property type="entry name" value="INNER MEMBRANE TRANSPORTER"/>
    <property type="match status" value="1"/>
</dbReference>
<dbReference type="InterPro" id="IPR000620">
    <property type="entry name" value="EamA_dom"/>
</dbReference>
<feature type="domain" description="EamA" evidence="7">
    <location>
        <begin position="154"/>
        <end position="290"/>
    </location>
</feature>
<comment type="subcellular location">
    <subcellularLocation>
        <location evidence="1">Membrane</location>
        <topology evidence="1">Multi-pass membrane protein</topology>
    </subcellularLocation>
</comment>
<dbReference type="Proteomes" id="UP000321204">
    <property type="component" value="Chromosome"/>
</dbReference>
<feature type="transmembrane region" description="Helical" evidence="6">
    <location>
        <begin position="273"/>
        <end position="290"/>
    </location>
</feature>
<feature type="transmembrane region" description="Helical" evidence="6">
    <location>
        <begin position="95"/>
        <end position="116"/>
    </location>
</feature>
<dbReference type="InterPro" id="IPR037185">
    <property type="entry name" value="EmrE-like"/>
</dbReference>
<evidence type="ECO:0000313" key="9">
    <source>
        <dbReference type="Proteomes" id="UP000321204"/>
    </source>
</evidence>
<evidence type="ECO:0000259" key="7">
    <source>
        <dbReference type="Pfam" id="PF00892"/>
    </source>
</evidence>
<feature type="transmembrane region" description="Helical" evidence="6">
    <location>
        <begin position="153"/>
        <end position="173"/>
    </location>
</feature>
<feature type="transmembrane region" description="Helical" evidence="6">
    <location>
        <begin position="123"/>
        <end position="141"/>
    </location>
</feature>
<dbReference type="KEGG" id="fgg:FSB75_14705"/>
<dbReference type="InterPro" id="IPR050638">
    <property type="entry name" value="AA-Vitamin_Transporters"/>
</dbReference>
<dbReference type="SUPFAM" id="SSF103481">
    <property type="entry name" value="Multidrug resistance efflux transporter EmrE"/>
    <property type="match status" value="2"/>
</dbReference>
<sequence length="301" mass="33111">MKKETRKAYIALAMVSFFWGTTYLASKISAHYMPGLFVAGVRQAVAGLLMVGYFKGTGYAWPDKKSLLKITVQAVLLLCISQGLLTWSLEFIDSGLAAIIAGLMPLFVALFSILLLRFARFTAHMILGLLLGFGGIVTIFYEHFAQLLNSKYAFGIGLALIATTSWSFGTVFASRYRPKTDILFSVGLQMLISGIIVLSVCGFSGKYVNLMETNSSALWGLLYLIIVGSLLTYSAYVFAVSKLPPTQVSIYAYINPIVAIFLGWLILKEHMSLNVVTGTLITLGGVYLVNKEFKKQQRVTR</sequence>
<dbReference type="OrthoDB" id="9812547at2"/>